<evidence type="ECO:0000313" key="3">
    <source>
        <dbReference type="Proteomes" id="UP000813462"/>
    </source>
</evidence>
<evidence type="ECO:0000313" key="2">
    <source>
        <dbReference type="EMBL" id="KAH7538057.1"/>
    </source>
</evidence>
<dbReference type="InterPro" id="IPR025724">
    <property type="entry name" value="GAG-pre-integrase_dom"/>
</dbReference>
<sequence>MFQNSPMSSGVNAHFTQLYRPGFVNPALFNFGSQGQYPVGVFGNIMTPYVNHASGGGQFGSGLSLSNAGVIHSDGVASTNTRDRDSVCSSGVECLDFGCKKLITCSGYDSLLVLPVKDSLSFHVANNDSLDFDVLHQRLGHASVGVVNKVLSLYKTGMNIDKELSFCEACQYGKGHLLLYFDQPWEFLVP</sequence>
<dbReference type="Proteomes" id="UP000813462">
    <property type="component" value="Unassembled WGS sequence"/>
</dbReference>
<dbReference type="AlphaFoldDB" id="A0A978VR82"/>
<evidence type="ECO:0000259" key="1">
    <source>
        <dbReference type="Pfam" id="PF13976"/>
    </source>
</evidence>
<reference evidence="2" key="1">
    <citation type="journal article" date="2021" name="Front. Plant Sci.">
        <title>Chromosome-Scale Genome Assembly for Chinese Sour Jujube and Insights Into Its Genome Evolution and Domestication Signature.</title>
        <authorList>
            <person name="Shen L.-Y."/>
            <person name="Luo H."/>
            <person name="Wang X.-L."/>
            <person name="Wang X.-M."/>
            <person name="Qiu X.-J."/>
            <person name="Liu H."/>
            <person name="Zhou S.-S."/>
            <person name="Jia K.-H."/>
            <person name="Nie S."/>
            <person name="Bao Y.-T."/>
            <person name="Zhang R.-G."/>
            <person name="Yun Q.-Z."/>
            <person name="Chai Y.-H."/>
            <person name="Lu J.-Y."/>
            <person name="Li Y."/>
            <person name="Zhao S.-W."/>
            <person name="Mao J.-F."/>
            <person name="Jia S.-G."/>
            <person name="Mao Y.-M."/>
        </authorList>
    </citation>
    <scope>NUCLEOTIDE SEQUENCE</scope>
    <source>
        <strain evidence="2">AT0</strain>
        <tissue evidence="2">Leaf</tissue>
    </source>
</reference>
<dbReference type="Pfam" id="PF13976">
    <property type="entry name" value="gag_pre-integrs"/>
    <property type="match status" value="1"/>
</dbReference>
<dbReference type="EMBL" id="JAEACU010000003">
    <property type="protein sequence ID" value="KAH7538057.1"/>
    <property type="molecule type" value="Genomic_DNA"/>
</dbReference>
<feature type="domain" description="GAG-pre-integrase" evidence="1">
    <location>
        <begin position="124"/>
        <end position="174"/>
    </location>
</feature>
<proteinExistence type="predicted"/>
<protein>
    <recommendedName>
        <fullName evidence="1">GAG-pre-integrase domain-containing protein</fullName>
    </recommendedName>
</protein>
<gene>
    <name evidence="2" type="ORF">FEM48_Zijuj03G0158800</name>
</gene>
<name>A0A978VR82_ZIZJJ</name>
<accession>A0A978VR82</accession>
<organism evidence="2 3">
    <name type="scientific">Ziziphus jujuba var. spinosa</name>
    <dbReference type="NCBI Taxonomy" id="714518"/>
    <lineage>
        <taxon>Eukaryota</taxon>
        <taxon>Viridiplantae</taxon>
        <taxon>Streptophyta</taxon>
        <taxon>Embryophyta</taxon>
        <taxon>Tracheophyta</taxon>
        <taxon>Spermatophyta</taxon>
        <taxon>Magnoliopsida</taxon>
        <taxon>eudicotyledons</taxon>
        <taxon>Gunneridae</taxon>
        <taxon>Pentapetalae</taxon>
        <taxon>rosids</taxon>
        <taxon>fabids</taxon>
        <taxon>Rosales</taxon>
        <taxon>Rhamnaceae</taxon>
        <taxon>Paliureae</taxon>
        <taxon>Ziziphus</taxon>
    </lineage>
</organism>
<comment type="caution">
    <text evidence="2">The sequence shown here is derived from an EMBL/GenBank/DDBJ whole genome shotgun (WGS) entry which is preliminary data.</text>
</comment>